<name>A0A449I0Q4_9BACE</name>
<dbReference type="AlphaFoldDB" id="A0A449I0Q4"/>
<reference evidence="2 3" key="1">
    <citation type="submission" date="2019-02" db="EMBL/GenBank/DDBJ databases">
        <authorList>
            <consortium name="Pathogen Informatics"/>
        </authorList>
    </citation>
    <scope>NUCLEOTIDE SEQUENCE [LARGE SCALE GENOMIC DNA]</scope>
    <source>
        <strain evidence="2 3">3012STDY7078512</strain>
    </source>
</reference>
<evidence type="ECO:0000256" key="1">
    <source>
        <dbReference type="SAM" id="SignalP"/>
    </source>
</evidence>
<dbReference type="OrthoDB" id="1049928at2"/>
<evidence type="ECO:0000313" key="2">
    <source>
        <dbReference type="EMBL" id="VFB13053.1"/>
    </source>
</evidence>
<dbReference type="EMBL" id="CAACYH010000004">
    <property type="protein sequence ID" value="VFB13053.1"/>
    <property type="molecule type" value="Genomic_DNA"/>
</dbReference>
<evidence type="ECO:0008006" key="4">
    <source>
        <dbReference type="Google" id="ProtNLM"/>
    </source>
</evidence>
<protein>
    <recommendedName>
        <fullName evidence="4">DUF4843 domain-containing protein</fullName>
    </recommendedName>
</protein>
<evidence type="ECO:0000313" key="3">
    <source>
        <dbReference type="Proteomes" id="UP000396835"/>
    </source>
</evidence>
<dbReference type="RefSeq" id="WP_131751565.1">
    <property type="nucleotide sequence ID" value="NZ_CAACYH010000004.1"/>
</dbReference>
<feature type="signal peptide" evidence="1">
    <location>
        <begin position="1"/>
        <end position="21"/>
    </location>
</feature>
<accession>A0A449I0Q4</accession>
<keyword evidence="1" id="KW-0732">Signal</keyword>
<organism evidence="2 3">
    <name type="scientific">Prevotella heparinolytica</name>
    <dbReference type="NCBI Taxonomy" id="28113"/>
    <lineage>
        <taxon>Bacteria</taxon>
        <taxon>Pseudomonadati</taxon>
        <taxon>Bacteroidota</taxon>
        <taxon>Bacteroidia</taxon>
        <taxon>Bacteroidales</taxon>
        <taxon>Bacteroidaceae</taxon>
        <taxon>Bacteroides</taxon>
    </lineage>
</organism>
<dbReference type="Proteomes" id="UP000396835">
    <property type="component" value="Unassembled WGS sequence"/>
</dbReference>
<sequence>MKTINRYIIVLVALLPLCISSCDTDNEGAIYNVGDKAAVTFLTNAYAYTLSNAEPNATLTVYRGNVAQAADIKLTSTAVQCEVSETVHFDAGQNTATLNIGIGKLKGGESETFTIAFPETGATPGCTSKASIKVQAAFSWSVFGTGQFTDQWTFEDAKAHGYDVSIEKADGYERYRVVKPYDKGFELLGETGSNPASYLIFTIDGEKVSFEEFAIGYNYQGKTPIKGRMGGLPNTYANGIVTLSPNYYVPGVGSFGDAEGAITIVMPKK</sequence>
<feature type="chain" id="PRO_5019577420" description="DUF4843 domain-containing protein" evidence="1">
    <location>
        <begin position="22"/>
        <end position="269"/>
    </location>
</feature>
<proteinExistence type="predicted"/>
<gene>
    <name evidence="2" type="ORF">NCTC7812_00570</name>
</gene>